<keyword evidence="1" id="KW-0862">Zinc</keyword>
<accession>A0AAD7MQF5</accession>
<sequence length="315" mass="34750">MSFSLPLNLLSATQISFKVGLPDGIFAFDMVPLEPQRTSNFHPPSGLKLNLRAYSDCNGVTLTLSTSGESRSPSNASASDCILEMSGSQPNGNLPSPHPFDLDFRLYCEDEQRTSGSWMLDLFPSDGPSALDHLLFQRMYLPSTDKILTHVKAVHNEKRSTNNQSTDSSCPPSYNIDIAQDFAFSAESDSTDSPLPATPSTSDSSRSPRPRSRCSKLRRSEPPCSQYFTTKPTSPKRPKVSGAKSTQLFRCTMGCTMDFSRKHDRLRHEVAQHGRVCEWGCETCQRSFSSEATLRKHKCKISGGAKWIGGQIPVT</sequence>
<evidence type="ECO:0000313" key="5">
    <source>
        <dbReference type="Proteomes" id="UP001215280"/>
    </source>
</evidence>
<keyword evidence="1" id="KW-0863">Zinc-finger</keyword>
<evidence type="ECO:0000259" key="3">
    <source>
        <dbReference type="PROSITE" id="PS50157"/>
    </source>
</evidence>
<dbReference type="AlphaFoldDB" id="A0AAD7MQF5"/>
<dbReference type="PROSITE" id="PS50157">
    <property type="entry name" value="ZINC_FINGER_C2H2_2"/>
    <property type="match status" value="1"/>
</dbReference>
<evidence type="ECO:0000256" key="2">
    <source>
        <dbReference type="SAM" id="MobiDB-lite"/>
    </source>
</evidence>
<dbReference type="EMBL" id="JARJLG010000207">
    <property type="protein sequence ID" value="KAJ7728151.1"/>
    <property type="molecule type" value="Genomic_DNA"/>
</dbReference>
<protein>
    <recommendedName>
        <fullName evidence="3">C2H2-type domain-containing protein</fullName>
    </recommendedName>
</protein>
<dbReference type="InterPro" id="IPR013087">
    <property type="entry name" value="Znf_C2H2_type"/>
</dbReference>
<organism evidence="4 5">
    <name type="scientific">Mycena maculata</name>
    <dbReference type="NCBI Taxonomy" id="230809"/>
    <lineage>
        <taxon>Eukaryota</taxon>
        <taxon>Fungi</taxon>
        <taxon>Dikarya</taxon>
        <taxon>Basidiomycota</taxon>
        <taxon>Agaricomycotina</taxon>
        <taxon>Agaricomycetes</taxon>
        <taxon>Agaricomycetidae</taxon>
        <taxon>Agaricales</taxon>
        <taxon>Marasmiineae</taxon>
        <taxon>Mycenaceae</taxon>
        <taxon>Mycena</taxon>
    </lineage>
</organism>
<reference evidence="4" key="1">
    <citation type="submission" date="2023-03" db="EMBL/GenBank/DDBJ databases">
        <title>Massive genome expansion in bonnet fungi (Mycena s.s.) driven by repeated elements and novel gene families across ecological guilds.</title>
        <authorList>
            <consortium name="Lawrence Berkeley National Laboratory"/>
            <person name="Harder C.B."/>
            <person name="Miyauchi S."/>
            <person name="Viragh M."/>
            <person name="Kuo A."/>
            <person name="Thoen E."/>
            <person name="Andreopoulos B."/>
            <person name="Lu D."/>
            <person name="Skrede I."/>
            <person name="Drula E."/>
            <person name="Henrissat B."/>
            <person name="Morin E."/>
            <person name="Kohler A."/>
            <person name="Barry K."/>
            <person name="LaButti K."/>
            <person name="Morin E."/>
            <person name="Salamov A."/>
            <person name="Lipzen A."/>
            <person name="Mereny Z."/>
            <person name="Hegedus B."/>
            <person name="Baldrian P."/>
            <person name="Stursova M."/>
            <person name="Weitz H."/>
            <person name="Taylor A."/>
            <person name="Grigoriev I.V."/>
            <person name="Nagy L.G."/>
            <person name="Martin F."/>
            <person name="Kauserud H."/>
        </authorList>
    </citation>
    <scope>NUCLEOTIDE SEQUENCE</scope>
    <source>
        <strain evidence="4">CBHHK188m</strain>
    </source>
</reference>
<keyword evidence="5" id="KW-1185">Reference proteome</keyword>
<keyword evidence="1" id="KW-0479">Metal-binding</keyword>
<gene>
    <name evidence="4" type="ORF">DFH07DRAFT_782286</name>
</gene>
<comment type="caution">
    <text evidence="4">The sequence shown here is derived from an EMBL/GenBank/DDBJ whole genome shotgun (WGS) entry which is preliminary data.</text>
</comment>
<proteinExistence type="predicted"/>
<dbReference type="Proteomes" id="UP001215280">
    <property type="component" value="Unassembled WGS sequence"/>
</dbReference>
<evidence type="ECO:0000256" key="1">
    <source>
        <dbReference type="PROSITE-ProRule" id="PRU00042"/>
    </source>
</evidence>
<dbReference type="GO" id="GO:0008270">
    <property type="term" value="F:zinc ion binding"/>
    <property type="evidence" value="ECO:0007669"/>
    <property type="project" value="UniProtKB-KW"/>
</dbReference>
<feature type="domain" description="C2H2-type" evidence="3">
    <location>
        <begin position="279"/>
        <end position="307"/>
    </location>
</feature>
<feature type="region of interest" description="Disordered" evidence="2">
    <location>
        <begin position="187"/>
        <end position="244"/>
    </location>
</feature>
<evidence type="ECO:0000313" key="4">
    <source>
        <dbReference type="EMBL" id="KAJ7728151.1"/>
    </source>
</evidence>
<name>A0AAD7MQF5_9AGAR</name>
<feature type="compositionally biased region" description="Basic residues" evidence="2">
    <location>
        <begin position="208"/>
        <end position="217"/>
    </location>
</feature>